<gene>
    <name evidence="9" type="primary">8234498</name>
    <name evidence="8" type="ORF">Phum_PHUM420690</name>
</gene>
<evidence type="ECO:0000259" key="7">
    <source>
        <dbReference type="Pfam" id="PF00248"/>
    </source>
</evidence>
<dbReference type="InterPro" id="IPR036812">
    <property type="entry name" value="NAD(P)_OxRdtase_dom_sf"/>
</dbReference>
<dbReference type="EMBL" id="AAZO01005147">
    <property type="status" value="NOT_ANNOTATED_CDS"/>
    <property type="molecule type" value="Genomic_DNA"/>
</dbReference>
<dbReference type="GeneID" id="8234498"/>
<reference evidence="8" key="1">
    <citation type="submission" date="2007-04" db="EMBL/GenBank/DDBJ databases">
        <title>Annotation of Pediculus humanus corporis strain USDA.</title>
        <authorList>
            <person name="Kirkness E."/>
            <person name="Hannick L."/>
            <person name="Hass B."/>
            <person name="Bruggner R."/>
            <person name="Lawson D."/>
            <person name="Bidwell S."/>
            <person name="Joardar V."/>
            <person name="Caler E."/>
            <person name="Walenz B."/>
            <person name="Inman J."/>
            <person name="Schobel S."/>
            <person name="Galinsky K."/>
            <person name="Amedeo P."/>
            <person name="Strausberg R."/>
        </authorList>
    </citation>
    <scope>NUCLEOTIDE SEQUENCE</scope>
    <source>
        <strain evidence="8">USDA</strain>
    </source>
</reference>
<dbReference type="PROSITE" id="PS00063">
    <property type="entry name" value="ALDOKETO_REDUCTASE_3"/>
    <property type="match status" value="1"/>
</dbReference>
<accession>E0VSM5</accession>
<dbReference type="PROSITE" id="PS00062">
    <property type="entry name" value="ALDOKETO_REDUCTASE_2"/>
    <property type="match status" value="1"/>
</dbReference>
<evidence type="ECO:0000256" key="1">
    <source>
        <dbReference type="ARBA" id="ARBA00007905"/>
    </source>
</evidence>
<dbReference type="InParanoid" id="E0VSM5"/>
<evidence type="ECO:0000313" key="9">
    <source>
        <dbReference type="EnsemblMetazoa" id="PHUM420690-PA"/>
    </source>
</evidence>
<dbReference type="OrthoDB" id="416253at2759"/>
<dbReference type="EnsemblMetazoa" id="PHUM420690-RA">
    <property type="protein sequence ID" value="PHUM420690-PA"/>
    <property type="gene ID" value="PHUM420690"/>
</dbReference>
<dbReference type="PROSITE" id="PS00798">
    <property type="entry name" value="ALDOKETO_REDUCTASE_1"/>
    <property type="match status" value="1"/>
</dbReference>
<dbReference type="Proteomes" id="UP000009046">
    <property type="component" value="Unassembled WGS sequence"/>
</dbReference>
<dbReference type="EC" id="1.1.1.21" evidence="8"/>
<evidence type="ECO:0000256" key="4">
    <source>
        <dbReference type="PIRSR" id="PIRSR000097-1"/>
    </source>
</evidence>
<dbReference type="GO" id="GO:0016491">
    <property type="term" value="F:oxidoreductase activity"/>
    <property type="evidence" value="ECO:0007669"/>
    <property type="project" value="UniProtKB-KW"/>
</dbReference>
<feature type="site" description="Lowers pKa of active site Tyr" evidence="6">
    <location>
        <position position="78"/>
    </location>
</feature>
<dbReference type="PRINTS" id="PR00069">
    <property type="entry name" value="ALDKETRDTASE"/>
</dbReference>
<protein>
    <submittedName>
        <fullName evidence="8 9">Aldose reductase, putative</fullName>
        <ecNumber evidence="8">1.1.1.21</ecNumber>
    </submittedName>
</protein>
<keyword evidence="2" id="KW-0521">NADP</keyword>
<dbReference type="STRING" id="121224.E0VSM5"/>
<dbReference type="FunFam" id="3.20.20.100:FF:000006">
    <property type="entry name" value="Aldo-keto reductase family 1 member A1"/>
    <property type="match status" value="1"/>
</dbReference>
<evidence type="ECO:0000256" key="2">
    <source>
        <dbReference type="ARBA" id="ARBA00022857"/>
    </source>
</evidence>
<dbReference type="InterPro" id="IPR020471">
    <property type="entry name" value="AKR"/>
</dbReference>
<evidence type="ECO:0000256" key="6">
    <source>
        <dbReference type="PIRSR" id="PIRSR000097-3"/>
    </source>
</evidence>
<dbReference type="PIRSF" id="PIRSF000097">
    <property type="entry name" value="AKR"/>
    <property type="match status" value="1"/>
</dbReference>
<feature type="domain" description="NADP-dependent oxidoreductase" evidence="7">
    <location>
        <begin position="17"/>
        <end position="295"/>
    </location>
</feature>
<dbReference type="InterPro" id="IPR023210">
    <property type="entry name" value="NADP_OxRdtase_dom"/>
</dbReference>
<evidence type="ECO:0000313" key="8">
    <source>
        <dbReference type="EMBL" id="EEB16381.1"/>
    </source>
</evidence>
<evidence type="ECO:0000256" key="3">
    <source>
        <dbReference type="ARBA" id="ARBA00023002"/>
    </source>
</evidence>
<feature type="active site" description="Proton donor" evidence="4">
    <location>
        <position position="50"/>
    </location>
</feature>
<keyword evidence="10" id="KW-1185">Reference proteome</keyword>
<dbReference type="VEuPathDB" id="VectorBase:PHUM420690"/>
<name>E0VSM5_PEDHC</name>
<dbReference type="SUPFAM" id="SSF51430">
    <property type="entry name" value="NAD(P)-linked oxidoreductase"/>
    <property type="match status" value="1"/>
</dbReference>
<sequence>MALNAIILPSKQSMPVLGLGTWQAKPEIVEQAVGWAFSIGYRLIDTAYNYGNEKAIGNAITEWIKQGGKREELFITTKLPNFGNRPSEVEKYLTESLRNLKLDYVDLYLVHHPFGFFYPPSGTDPPALDEETDHLAVWKEMEKAVRSGLAKNIGLSNFNKAQVEKIVSNAEILPANLQVELHAFLQQPDLVDTCKKLGISVTAYAPLGSPAAKDHFKAKYDFKPNEVPDPLNEPKVLSIATKLNKTPAQILLRFLIQKGIAVVPKSSSKDRIKENFEALNFELSEDNMSDLSSLDRGENGRLFNFLFYKGVEKHPEYPFELKTN</sequence>
<evidence type="ECO:0000256" key="5">
    <source>
        <dbReference type="PIRSR" id="PIRSR000097-2"/>
    </source>
</evidence>
<dbReference type="eggNOG" id="KOG1577">
    <property type="taxonomic scope" value="Eukaryota"/>
</dbReference>
<dbReference type="OMA" id="KLWPTDQ"/>
<dbReference type="CTD" id="8234498"/>
<dbReference type="KEGG" id="phu:Phum_PHUM420690"/>
<proteinExistence type="inferred from homology"/>
<comment type="similarity">
    <text evidence="1">Belongs to the aldo/keto reductase family.</text>
</comment>
<keyword evidence="3 8" id="KW-0560">Oxidoreductase</keyword>
<evidence type="ECO:0000313" key="10">
    <source>
        <dbReference type="Proteomes" id="UP000009046"/>
    </source>
</evidence>
<reference evidence="8" key="2">
    <citation type="submission" date="2007-04" db="EMBL/GenBank/DDBJ databases">
        <title>The genome of the human body louse.</title>
        <authorList>
            <consortium name="The Human Body Louse Genome Consortium"/>
            <person name="Kirkness E."/>
            <person name="Walenz B."/>
            <person name="Hass B."/>
            <person name="Bruggner R."/>
            <person name="Strausberg R."/>
        </authorList>
    </citation>
    <scope>NUCLEOTIDE SEQUENCE</scope>
    <source>
        <strain evidence="8">USDA</strain>
    </source>
</reference>
<dbReference type="AlphaFoldDB" id="E0VSM5"/>
<dbReference type="PANTHER" id="PTHR11732">
    <property type="entry name" value="ALDO/KETO REDUCTASE"/>
    <property type="match status" value="1"/>
</dbReference>
<dbReference type="EMBL" id="DS235751">
    <property type="protein sequence ID" value="EEB16381.1"/>
    <property type="molecule type" value="Genomic_DNA"/>
</dbReference>
<feature type="binding site" evidence="5">
    <location>
        <position position="111"/>
    </location>
    <ligand>
        <name>substrate</name>
    </ligand>
</feature>
<dbReference type="HOGENOM" id="CLU_023205_0_0_1"/>
<dbReference type="RefSeq" id="XP_002429119.1">
    <property type="nucleotide sequence ID" value="XM_002429074.1"/>
</dbReference>
<dbReference type="Gene3D" id="3.20.20.100">
    <property type="entry name" value="NADP-dependent oxidoreductase domain"/>
    <property type="match status" value="1"/>
</dbReference>
<dbReference type="InterPro" id="IPR018170">
    <property type="entry name" value="Aldo/ket_reductase_CS"/>
</dbReference>
<organism>
    <name type="scientific">Pediculus humanus subsp. corporis</name>
    <name type="common">Body louse</name>
    <dbReference type="NCBI Taxonomy" id="121224"/>
    <lineage>
        <taxon>Eukaryota</taxon>
        <taxon>Metazoa</taxon>
        <taxon>Ecdysozoa</taxon>
        <taxon>Arthropoda</taxon>
        <taxon>Hexapoda</taxon>
        <taxon>Insecta</taxon>
        <taxon>Pterygota</taxon>
        <taxon>Neoptera</taxon>
        <taxon>Paraneoptera</taxon>
        <taxon>Psocodea</taxon>
        <taxon>Troctomorpha</taxon>
        <taxon>Phthiraptera</taxon>
        <taxon>Anoplura</taxon>
        <taxon>Pediculidae</taxon>
        <taxon>Pediculus</taxon>
    </lineage>
</organism>
<reference evidence="9" key="3">
    <citation type="submission" date="2020-05" db="UniProtKB">
        <authorList>
            <consortium name="EnsemblMetazoa"/>
        </authorList>
    </citation>
    <scope>IDENTIFICATION</scope>
    <source>
        <strain evidence="9">USDA</strain>
    </source>
</reference>
<dbReference type="Pfam" id="PF00248">
    <property type="entry name" value="Aldo_ket_red"/>
    <property type="match status" value="1"/>
</dbReference>